<evidence type="ECO:0000256" key="5">
    <source>
        <dbReference type="ARBA" id="ARBA00023136"/>
    </source>
</evidence>
<organism evidence="7 8">
    <name type="scientific">Banduia mediterranea</name>
    <dbReference type="NCBI Taxonomy" id="3075609"/>
    <lineage>
        <taxon>Bacteria</taxon>
        <taxon>Pseudomonadati</taxon>
        <taxon>Pseudomonadota</taxon>
        <taxon>Gammaproteobacteria</taxon>
        <taxon>Nevskiales</taxon>
        <taxon>Algiphilaceae</taxon>
        <taxon>Banduia</taxon>
    </lineage>
</organism>
<sequence>MGNTLTIASAEFRRIFVSPLAWAVLAVLQIIAGYVFAVTLYQISANPTALNDFLGVSDYVGANIFGFMTVLYLLVMPLMTMRAFSEERKSGSITLLFSAPVSLSQIVLGKFMGLFGFMLVMLLLVALMPLSLMFSTDLDLGRIAAGLFGLLLMLMAFGAAGLFVSTLTKEPTIAAIGGFGLLLLVWLVNVMAYQEGAYAEVFKQISLLSHYENLRRGVFNTSDVTYYLLFCVLFLWGSVQRLDMERN</sequence>
<keyword evidence="8" id="KW-1185">Reference proteome</keyword>
<reference evidence="7 8" key="1">
    <citation type="submission" date="2023-09" db="EMBL/GenBank/DDBJ databases">
        <authorList>
            <person name="Rey-Velasco X."/>
        </authorList>
    </citation>
    <scope>NUCLEOTIDE SEQUENCE [LARGE SCALE GENOMIC DNA]</scope>
    <source>
        <strain evidence="7 8">W345</strain>
    </source>
</reference>
<feature type="transmembrane region" description="Helical" evidence="6">
    <location>
        <begin position="224"/>
        <end position="242"/>
    </location>
</feature>
<evidence type="ECO:0000256" key="6">
    <source>
        <dbReference type="SAM" id="Phobius"/>
    </source>
</evidence>
<feature type="transmembrane region" description="Helical" evidence="6">
    <location>
        <begin position="20"/>
        <end position="40"/>
    </location>
</feature>
<dbReference type="EMBL" id="JAVRIC010000001">
    <property type="protein sequence ID" value="MDT0495763.1"/>
    <property type="molecule type" value="Genomic_DNA"/>
</dbReference>
<dbReference type="Pfam" id="PF12679">
    <property type="entry name" value="ABC2_membrane_2"/>
    <property type="match status" value="1"/>
</dbReference>
<keyword evidence="5 6" id="KW-0472">Membrane</keyword>
<evidence type="ECO:0000313" key="8">
    <source>
        <dbReference type="Proteomes" id="UP001254608"/>
    </source>
</evidence>
<keyword evidence="3 6" id="KW-0812">Transmembrane</keyword>
<protein>
    <submittedName>
        <fullName evidence="7">ABC transporter permease</fullName>
    </submittedName>
</protein>
<dbReference type="RefSeq" id="WP_311363158.1">
    <property type="nucleotide sequence ID" value="NZ_JAVRIC010000001.1"/>
</dbReference>
<proteinExistence type="predicted"/>
<evidence type="ECO:0000256" key="4">
    <source>
        <dbReference type="ARBA" id="ARBA00022989"/>
    </source>
</evidence>
<gene>
    <name evidence="7" type="ORF">RM530_00065</name>
</gene>
<evidence type="ECO:0000313" key="7">
    <source>
        <dbReference type="EMBL" id="MDT0495763.1"/>
    </source>
</evidence>
<dbReference type="InterPro" id="IPR051449">
    <property type="entry name" value="ABC-2_transporter_component"/>
</dbReference>
<name>A0ABU2WE20_9GAMM</name>
<feature type="transmembrane region" description="Helical" evidence="6">
    <location>
        <begin position="146"/>
        <end position="167"/>
    </location>
</feature>
<comment type="caution">
    <text evidence="7">The sequence shown here is derived from an EMBL/GenBank/DDBJ whole genome shotgun (WGS) entry which is preliminary data.</text>
</comment>
<dbReference type="Proteomes" id="UP001254608">
    <property type="component" value="Unassembled WGS sequence"/>
</dbReference>
<evidence type="ECO:0000256" key="3">
    <source>
        <dbReference type="ARBA" id="ARBA00022692"/>
    </source>
</evidence>
<feature type="transmembrane region" description="Helical" evidence="6">
    <location>
        <begin position="173"/>
        <end position="193"/>
    </location>
</feature>
<comment type="subcellular location">
    <subcellularLocation>
        <location evidence="1">Cell membrane</location>
        <topology evidence="1">Multi-pass membrane protein</topology>
    </subcellularLocation>
</comment>
<dbReference type="PANTHER" id="PTHR30294">
    <property type="entry name" value="MEMBRANE COMPONENT OF ABC TRANSPORTER YHHJ-RELATED"/>
    <property type="match status" value="1"/>
</dbReference>
<evidence type="ECO:0000256" key="2">
    <source>
        <dbReference type="ARBA" id="ARBA00022475"/>
    </source>
</evidence>
<feature type="transmembrane region" description="Helical" evidence="6">
    <location>
        <begin position="114"/>
        <end position="134"/>
    </location>
</feature>
<evidence type="ECO:0000256" key="1">
    <source>
        <dbReference type="ARBA" id="ARBA00004651"/>
    </source>
</evidence>
<keyword evidence="2" id="KW-1003">Cell membrane</keyword>
<keyword evidence="4 6" id="KW-1133">Transmembrane helix</keyword>
<accession>A0ABU2WE20</accession>
<feature type="transmembrane region" description="Helical" evidence="6">
    <location>
        <begin position="60"/>
        <end position="79"/>
    </location>
</feature>
<dbReference type="PANTHER" id="PTHR30294:SF29">
    <property type="entry name" value="MULTIDRUG ABC TRANSPORTER PERMEASE YBHS-RELATED"/>
    <property type="match status" value="1"/>
</dbReference>